<gene>
    <name evidence="1" type="ORF">GXN74_11420</name>
</gene>
<reference evidence="1 2" key="1">
    <citation type="submission" date="2020-01" db="EMBL/GenBank/DDBJ databases">
        <title>Anaeroalcalibacter tamaniensis gen. nov., sp. nov., moderately halophilic strictly anaerobic fermenter bacterium from mud volcano of Taman peninsula.</title>
        <authorList>
            <person name="Frolova A."/>
            <person name="Merkel A.Y."/>
            <person name="Slobodkin A.I."/>
        </authorList>
    </citation>
    <scope>NUCLEOTIDE SEQUENCE [LARGE SCALE GENOMIC DNA]</scope>
    <source>
        <strain evidence="1 2">F-3ap</strain>
    </source>
</reference>
<dbReference type="Proteomes" id="UP000461585">
    <property type="component" value="Unassembled WGS sequence"/>
</dbReference>
<dbReference type="GO" id="GO:0016791">
    <property type="term" value="F:phosphatase activity"/>
    <property type="evidence" value="ECO:0007669"/>
    <property type="project" value="TreeGrafter"/>
</dbReference>
<accession>A0A7X5HXB8</accession>
<dbReference type="Pfam" id="PF00300">
    <property type="entry name" value="His_Phos_1"/>
    <property type="match status" value="1"/>
</dbReference>
<protein>
    <submittedName>
        <fullName evidence="1">Histidine phosphatase family protein</fullName>
    </submittedName>
</protein>
<sequence length="190" mass="21777">MKKIHLIRHAKTKGNLAKRYIGRTDESLSAEGIALLKERADQYPRVALVFTSPLKRCVETADILYGDAPRVQMEDLRECDFGIFENKTYEELKDRSDYQNWIDSGGKGEIPQGESGRQFRTRCTAAFDEILEHIHTHEVDCAAVVVHGGTIMAILEAYAPERKDFYDWQIENGGMLTITIRNRKIEKICR</sequence>
<dbReference type="CDD" id="cd07067">
    <property type="entry name" value="HP_PGM_like"/>
    <property type="match status" value="1"/>
</dbReference>
<organism evidence="1 2">
    <name type="scientific">Anaerotalea alkaliphila</name>
    <dbReference type="NCBI Taxonomy" id="2662126"/>
    <lineage>
        <taxon>Bacteria</taxon>
        <taxon>Bacillati</taxon>
        <taxon>Bacillota</taxon>
        <taxon>Clostridia</taxon>
        <taxon>Eubacteriales</taxon>
        <taxon>Anaerotalea</taxon>
    </lineage>
</organism>
<dbReference type="AlphaFoldDB" id="A0A7X5HXB8"/>
<dbReference type="InterPro" id="IPR013078">
    <property type="entry name" value="His_Pase_superF_clade-1"/>
</dbReference>
<dbReference type="InterPro" id="IPR050275">
    <property type="entry name" value="PGM_Phosphatase"/>
</dbReference>
<keyword evidence="2" id="KW-1185">Reference proteome</keyword>
<evidence type="ECO:0000313" key="2">
    <source>
        <dbReference type="Proteomes" id="UP000461585"/>
    </source>
</evidence>
<comment type="caution">
    <text evidence="1">The sequence shown here is derived from an EMBL/GenBank/DDBJ whole genome shotgun (WGS) entry which is preliminary data.</text>
</comment>
<dbReference type="SMART" id="SM00855">
    <property type="entry name" value="PGAM"/>
    <property type="match status" value="1"/>
</dbReference>
<name>A0A7X5HXB8_9FIRM</name>
<dbReference type="RefSeq" id="WP_162371074.1">
    <property type="nucleotide sequence ID" value="NZ_JAAEEH010000035.1"/>
</dbReference>
<dbReference type="InterPro" id="IPR029033">
    <property type="entry name" value="His_PPase_superfam"/>
</dbReference>
<evidence type="ECO:0000313" key="1">
    <source>
        <dbReference type="EMBL" id="NDL68350.1"/>
    </source>
</evidence>
<dbReference type="PANTHER" id="PTHR48100">
    <property type="entry name" value="BROAD-SPECIFICITY PHOSPHATASE YOR283W-RELATED"/>
    <property type="match status" value="1"/>
</dbReference>
<dbReference type="SUPFAM" id="SSF53254">
    <property type="entry name" value="Phosphoglycerate mutase-like"/>
    <property type="match status" value="1"/>
</dbReference>
<dbReference type="EMBL" id="JAAEEH010000035">
    <property type="protein sequence ID" value="NDL68350.1"/>
    <property type="molecule type" value="Genomic_DNA"/>
</dbReference>
<proteinExistence type="predicted"/>
<dbReference type="Gene3D" id="3.40.50.1240">
    <property type="entry name" value="Phosphoglycerate mutase-like"/>
    <property type="match status" value="1"/>
</dbReference>